<feature type="compositionally biased region" description="Polar residues" evidence="6">
    <location>
        <begin position="1"/>
        <end position="12"/>
    </location>
</feature>
<dbReference type="SUPFAM" id="SSF51197">
    <property type="entry name" value="Clavaminate synthase-like"/>
    <property type="match status" value="1"/>
</dbReference>
<dbReference type="STRING" id="1353952.A0A165FUF6"/>
<keyword evidence="4 5" id="KW-0408">Iron</keyword>
<dbReference type="PRINTS" id="PR00682">
    <property type="entry name" value="IPNSYNTHASE"/>
</dbReference>
<dbReference type="PANTHER" id="PTHR10209:SF881">
    <property type="entry name" value="FI07970P-RELATED"/>
    <property type="match status" value="1"/>
</dbReference>
<evidence type="ECO:0000256" key="3">
    <source>
        <dbReference type="ARBA" id="ARBA00023002"/>
    </source>
</evidence>
<reference evidence="8 9" key="1">
    <citation type="journal article" date="2016" name="Mol. Biol. Evol.">
        <title>Comparative Genomics of Early-Diverging Mushroom-Forming Fungi Provides Insights into the Origins of Lignocellulose Decay Capabilities.</title>
        <authorList>
            <person name="Nagy L.G."/>
            <person name="Riley R."/>
            <person name="Tritt A."/>
            <person name="Adam C."/>
            <person name="Daum C."/>
            <person name="Floudas D."/>
            <person name="Sun H."/>
            <person name="Yadav J.S."/>
            <person name="Pangilinan J."/>
            <person name="Larsson K.H."/>
            <person name="Matsuura K."/>
            <person name="Barry K."/>
            <person name="Labutti K."/>
            <person name="Kuo R."/>
            <person name="Ohm R.A."/>
            <person name="Bhattacharya S.S."/>
            <person name="Shirouzu T."/>
            <person name="Yoshinaga Y."/>
            <person name="Martin F.M."/>
            <person name="Grigoriev I.V."/>
            <person name="Hibbett D.S."/>
        </authorList>
    </citation>
    <scope>NUCLEOTIDE SEQUENCE [LARGE SCALE GENOMIC DNA]</scope>
    <source>
        <strain evidence="8 9">HHB12733</strain>
    </source>
</reference>
<dbReference type="InterPro" id="IPR027443">
    <property type="entry name" value="IPNS-like_sf"/>
</dbReference>
<dbReference type="PANTHER" id="PTHR10209">
    <property type="entry name" value="OXIDOREDUCTASE, 2OG-FE II OXYGENASE FAMILY PROTEIN"/>
    <property type="match status" value="1"/>
</dbReference>
<dbReference type="InterPro" id="IPR026992">
    <property type="entry name" value="DIOX_N"/>
</dbReference>
<dbReference type="PROSITE" id="PS51471">
    <property type="entry name" value="FE2OG_OXY"/>
    <property type="match status" value="1"/>
</dbReference>
<gene>
    <name evidence="8" type="ORF">CALCODRAFT_483296</name>
</gene>
<sequence>MVTPTLLSTGNGTRVLPPPTSLPIEGPSAFESIPIIDLAEEDRTLLAEKIRDACLRVGFFYIKNHGIPPATISTTLTEAQRFFSLPLAQKSALDIRLSPSYKGYTALLTENTDPANSGDLHEGFDLGSETEQGEMRGNVWPPADVLPGFREHVLAYYEAVLQLGRRLFPLFALSLSLPGDWFDEKIQHPAAIMRLLHYPPQPPRPSGEGEGAGEEKQLGIGAHTDYECFTLLYQDSVPALQVLNAAGQWVSAPPIPGTFVCNLGDQFARWTNDVYVSTVHRAVNRSGRERYSLPFFFGTDYDVKLEAMPSCVSEDRPPRYEVVTAGEYVKGRLEETYAHSKS</sequence>
<evidence type="ECO:0000256" key="2">
    <source>
        <dbReference type="ARBA" id="ARBA00022723"/>
    </source>
</evidence>
<keyword evidence="2 5" id="KW-0479">Metal-binding</keyword>
<feature type="domain" description="Fe2OG dioxygenase" evidence="7">
    <location>
        <begin position="189"/>
        <end position="299"/>
    </location>
</feature>
<proteinExistence type="inferred from homology"/>
<evidence type="ECO:0000313" key="8">
    <source>
        <dbReference type="EMBL" id="KZT57216.1"/>
    </source>
</evidence>
<keyword evidence="9" id="KW-1185">Reference proteome</keyword>
<dbReference type="InterPro" id="IPR005123">
    <property type="entry name" value="Oxoglu/Fe-dep_dioxygenase_dom"/>
</dbReference>
<evidence type="ECO:0000256" key="1">
    <source>
        <dbReference type="ARBA" id="ARBA00008056"/>
    </source>
</evidence>
<dbReference type="Gene3D" id="2.60.120.330">
    <property type="entry name" value="B-lactam Antibiotic, Isopenicillin N Synthase, Chain"/>
    <property type="match status" value="1"/>
</dbReference>
<dbReference type="GO" id="GO:0016491">
    <property type="term" value="F:oxidoreductase activity"/>
    <property type="evidence" value="ECO:0007669"/>
    <property type="project" value="UniProtKB-KW"/>
</dbReference>
<dbReference type="InterPro" id="IPR044861">
    <property type="entry name" value="IPNS-like_FE2OG_OXY"/>
</dbReference>
<evidence type="ECO:0000259" key="7">
    <source>
        <dbReference type="PROSITE" id="PS51471"/>
    </source>
</evidence>
<dbReference type="AlphaFoldDB" id="A0A165FUF6"/>
<dbReference type="Pfam" id="PF14226">
    <property type="entry name" value="DIOX_N"/>
    <property type="match status" value="1"/>
</dbReference>
<organism evidence="8 9">
    <name type="scientific">Calocera cornea HHB12733</name>
    <dbReference type="NCBI Taxonomy" id="1353952"/>
    <lineage>
        <taxon>Eukaryota</taxon>
        <taxon>Fungi</taxon>
        <taxon>Dikarya</taxon>
        <taxon>Basidiomycota</taxon>
        <taxon>Agaricomycotina</taxon>
        <taxon>Dacrymycetes</taxon>
        <taxon>Dacrymycetales</taxon>
        <taxon>Dacrymycetaceae</taxon>
        <taxon>Calocera</taxon>
    </lineage>
</organism>
<feature type="region of interest" description="Disordered" evidence="6">
    <location>
        <begin position="1"/>
        <end position="23"/>
    </location>
</feature>
<protein>
    <submittedName>
        <fullName evidence="8">Clavaminate synthase-like protein</fullName>
    </submittedName>
</protein>
<accession>A0A165FUF6</accession>
<keyword evidence="3 5" id="KW-0560">Oxidoreductase</keyword>
<evidence type="ECO:0000256" key="4">
    <source>
        <dbReference type="ARBA" id="ARBA00023004"/>
    </source>
</evidence>
<dbReference type="InParanoid" id="A0A165FUF6"/>
<comment type="similarity">
    <text evidence="1 5">Belongs to the iron/ascorbate-dependent oxidoreductase family.</text>
</comment>
<evidence type="ECO:0000256" key="6">
    <source>
        <dbReference type="SAM" id="MobiDB-lite"/>
    </source>
</evidence>
<dbReference type="EMBL" id="KV423966">
    <property type="protein sequence ID" value="KZT57216.1"/>
    <property type="molecule type" value="Genomic_DNA"/>
</dbReference>
<dbReference type="OrthoDB" id="288590at2759"/>
<dbReference type="Pfam" id="PF03171">
    <property type="entry name" value="2OG-FeII_Oxy"/>
    <property type="match status" value="1"/>
</dbReference>
<evidence type="ECO:0000313" key="9">
    <source>
        <dbReference type="Proteomes" id="UP000076842"/>
    </source>
</evidence>
<name>A0A165FUF6_9BASI</name>
<dbReference type="Proteomes" id="UP000076842">
    <property type="component" value="Unassembled WGS sequence"/>
</dbReference>
<dbReference type="GO" id="GO:0046872">
    <property type="term" value="F:metal ion binding"/>
    <property type="evidence" value="ECO:0007669"/>
    <property type="project" value="UniProtKB-KW"/>
</dbReference>
<evidence type="ECO:0000256" key="5">
    <source>
        <dbReference type="RuleBase" id="RU003682"/>
    </source>
</evidence>